<evidence type="ECO:0000256" key="2">
    <source>
        <dbReference type="ARBA" id="ARBA00022723"/>
    </source>
</evidence>
<dbReference type="GO" id="GO:0019441">
    <property type="term" value="P:L-tryptophan catabolic process to kynurenine"/>
    <property type="evidence" value="ECO:0007669"/>
    <property type="project" value="UniProtKB-UniRule"/>
</dbReference>
<keyword evidence="2 4" id="KW-0479">Metal-binding</keyword>
<name>A0A0D2B252_9EURO</name>
<keyword evidence="3 4" id="KW-0408">Iron</keyword>
<evidence type="ECO:0000256" key="3">
    <source>
        <dbReference type="ARBA" id="ARBA00023004"/>
    </source>
</evidence>
<dbReference type="VEuPathDB" id="FungiDB:PV06_01937"/>
<dbReference type="OrthoDB" id="540174at2759"/>
<protein>
    <recommendedName>
        <fullName evidence="5">Indoleamine 2,3-dioxygenase</fullName>
        <ecNumber evidence="5">1.13.11.52</ecNumber>
    </recommendedName>
</protein>
<dbReference type="GO" id="GO:0034354">
    <property type="term" value="P:'de novo' NAD+ biosynthetic process from L-tryptophan"/>
    <property type="evidence" value="ECO:0007669"/>
    <property type="project" value="TreeGrafter"/>
</dbReference>
<sequence length="446" mass="49668">MRERVQDLLRRHGTTARNGFLPDTEPLHCLPHPYYAPWEALIGNLPHLISSRLIRSEIDGLPLLDTVFLESEAEWQRSYSILGFLTHAYIWGGEYPSERLPPQITCPLLKVSDYFGLPPVATYAALNLWNFATKKPGADSSNPDNLRSLHTCTGSRDEEWFYLVSVAIEAKGSLFIKEILNCIYATEYHDTNTVIASLRSITAGVNDVGKLLDRMHEHCDPQRFYHEIRPLLAGSKGMAAAGLPNGVFYDEGDGRGHWRQYSGGSNAQSSLIQLLDIFLRVDHHATGEHSSSSSVSEGCSSKSRQTNAFMLEMRKYMPRAHRDFLSEVEHMSNIRDYVRRSTTPVEVREAYNEAVAAVVAVRDVHIRIVSRYIIMPSRSPPAPYIKKQKGAVNLASASSKCCQSGGSGGSGGGRDDIQLYGTGGTELIPFLKRTRDETRDTVVEVP</sequence>
<dbReference type="RefSeq" id="XP_016266472.1">
    <property type="nucleotide sequence ID" value="XM_016402575.1"/>
</dbReference>
<gene>
    <name evidence="6" type="ORF">PV06_01937</name>
</gene>
<dbReference type="InterPro" id="IPR000898">
    <property type="entry name" value="Indolamine_dOase"/>
</dbReference>
<dbReference type="Pfam" id="PF01231">
    <property type="entry name" value="IDO"/>
    <property type="match status" value="1"/>
</dbReference>
<keyword evidence="5" id="KW-0560">Oxidoreductase</keyword>
<dbReference type="GO" id="GO:0046872">
    <property type="term" value="F:metal ion binding"/>
    <property type="evidence" value="ECO:0007669"/>
    <property type="project" value="UniProtKB-UniRule"/>
</dbReference>
<dbReference type="GO" id="GO:0033754">
    <property type="term" value="F:indoleamine 2,3-dioxygenase activity"/>
    <property type="evidence" value="ECO:0007669"/>
    <property type="project" value="UniProtKB-EC"/>
</dbReference>
<dbReference type="GeneID" id="27354011"/>
<keyword evidence="4 5" id="KW-0349">Heme</keyword>
<evidence type="ECO:0000256" key="4">
    <source>
        <dbReference type="PIRSR" id="PIRSR600898-1"/>
    </source>
</evidence>
<comment type="similarity">
    <text evidence="1 5">Belongs to the indoleamine 2,3-dioxygenase family.</text>
</comment>
<reference evidence="6 7" key="1">
    <citation type="submission" date="2015-01" db="EMBL/GenBank/DDBJ databases">
        <title>The Genome Sequence of Exophiala oligosperma CBS72588.</title>
        <authorList>
            <consortium name="The Broad Institute Genomics Platform"/>
            <person name="Cuomo C."/>
            <person name="de Hoog S."/>
            <person name="Gorbushina A."/>
            <person name="Stielow B."/>
            <person name="Teixiera M."/>
            <person name="Abouelleil A."/>
            <person name="Chapman S.B."/>
            <person name="Priest M."/>
            <person name="Young S.K."/>
            <person name="Wortman J."/>
            <person name="Nusbaum C."/>
            <person name="Birren B."/>
        </authorList>
    </citation>
    <scope>NUCLEOTIDE SEQUENCE [LARGE SCALE GENOMIC DNA]</scope>
    <source>
        <strain evidence="6 7">CBS 72588</strain>
    </source>
</reference>
<evidence type="ECO:0000256" key="1">
    <source>
        <dbReference type="ARBA" id="ARBA00007119"/>
    </source>
</evidence>
<evidence type="ECO:0000313" key="7">
    <source>
        <dbReference type="Proteomes" id="UP000053342"/>
    </source>
</evidence>
<evidence type="ECO:0000313" key="6">
    <source>
        <dbReference type="EMBL" id="KIW46256.1"/>
    </source>
</evidence>
<dbReference type="STRING" id="215243.A0A0D2B252"/>
<dbReference type="Proteomes" id="UP000053342">
    <property type="component" value="Unassembled WGS sequence"/>
</dbReference>
<comment type="catalytic activity">
    <reaction evidence="5">
        <text>L-tryptophan + O2 = N-formyl-L-kynurenine</text>
        <dbReference type="Rhea" id="RHEA:24536"/>
        <dbReference type="ChEBI" id="CHEBI:15379"/>
        <dbReference type="ChEBI" id="CHEBI:57912"/>
        <dbReference type="ChEBI" id="CHEBI:58629"/>
    </reaction>
</comment>
<feature type="binding site" description="proximal binding residue" evidence="4">
    <location>
        <position position="365"/>
    </location>
    <ligand>
        <name>heme b</name>
        <dbReference type="ChEBI" id="CHEBI:60344"/>
    </ligand>
    <ligandPart>
        <name>Fe</name>
        <dbReference type="ChEBI" id="CHEBI:18248"/>
    </ligandPart>
</feature>
<keyword evidence="7" id="KW-1185">Reference proteome</keyword>
<dbReference type="InterPro" id="IPR037217">
    <property type="entry name" value="Trp/Indoleamine_2_3_dOase-like"/>
</dbReference>
<organism evidence="6 7">
    <name type="scientific">Exophiala oligosperma</name>
    <dbReference type="NCBI Taxonomy" id="215243"/>
    <lineage>
        <taxon>Eukaryota</taxon>
        <taxon>Fungi</taxon>
        <taxon>Dikarya</taxon>
        <taxon>Ascomycota</taxon>
        <taxon>Pezizomycotina</taxon>
        <taxon>Eurotiomycetes</taxon>
        <taxon>Chaetothyriomycetidae</taxon>
        <taxon>Chaetothyriales</taxon>
        <taxon>Herpotrichiellaceae</taxon>
        <taxon>Exophiala</taxon>
    </lineage>
</organism>
<evidence type="ECO:0000256" key="5">
    <source>
        <dbReference type="RuleBase" id="RU369119"/>
    </source>
</evidence>
<dbReference type="GO" id="GO:0020037">
    <property type="term" value="F:heme binding"/>
    <property type="evidence" value="ECO:0007669"/>
    <property type="project" value="UniProtKB-UniRule"/>
</dbReference>
<accession>A0A0D2B252</accession>
<dbReference type="GO" id="GO:0005737">
    <property type="term" value="C:cytoplasm"/>
    <property type="evidence" value="ECO:0007669"/>
    <property type="project" value="TreeGrafter"/>
</dbReference>
<comment type="function">
    <text evidence="5">Produces N-formyl-kynurenine through the oxidation of tryptophan.</text>
</comment>
<dbReference type="Gene3D" id="1.20.58.480">
    <property type="match status" value="1"/>
</dbReference>
<dbReference type="HOGENOM" id="CLU_010089_0_1_1"/>
<dbReference type="EMBL" id="KN847333">
    <property type="protein sequence ID" value="KIW46256.1"/>
    <property type="molecule type" value="Genomic_DNA"/>
</dbReference>
<dbReference type="PANTHER" id="PTHR28657">
    <property type="entry name" value="INDOLEAMINE 2,3-DIOXYGENASE"/>
    <property type="match status" value="1"/>
</dbReference>
<dbReference type="PANTHER" id="PTHR28657:SF10">
    <property type="entry name" value="INDOLEAMINE 2,3-DIOXYGENASE"/>
    <property type="match status" value="1"/>
</dbReference>
<dbReference type="SUPFAM" id="SSF140959">
    <property type="entry name" value="Indolic compounds 2,3-dioxygenase-like"/>
    <property type="match status" value="1"/>
</dbReference>
<dbReference type="EC" id="1.13.11.52" evidence="5"/>
<dbReference type="AlphaFoldDB" id="A0A0D2B252"/>
<proteinExistence type="inferred from homology"/>
<keyword evidence="5" id="KW-0223">Dioxygenase</keyword>
<dbReference type="PROSITE" id="PS00876">
    <property type="entry name" value="IDO_1"/>
    <property type="match status" value="1"/>
</dbReference>